<accession>A0A3S4WGL5</accession>
<evidence type="ECO:0000256" key="3">
    <source>
        <dbReference type="SAM" id="MobiDB-lite"/>
    </source>
</evidence>
<keyword evidence="6" id="KW-1185">Reference proteome</keyword>
<dbReference type="PROSITE" id="PS51186">
    <property type="entry name" value="GNAT"/>
    <property type="match status" value="1"/>
</dbReference>
<sequence>MSAPDQAPAGLSLRPMEVADLPRVARMEAELFGAEAWSRQTLSAELHAAARGDRRYIVVEPGEDGQEDGQQDGRGSRDGRDGFPLLGYAGLYHGDGLGDADLLTLATAPAARRQGLGRLMLAELVESARRAGCRAVLLEVRHSNTAARSLYLSQGFEPIGLRRRYYRAPVEDAVVMRLGLRASTGPVGAEAT</sequence>
<organism evidence="5 6">
    <name type="scientific">Actinomyces slackii</name>
    <dbReference type="NCBI Taxonomy" id="52774"/>
    <lineage>
        <taxon>Bacteria</taxon>
        <taxon>Bacillati</taxon>
        <taxon>Actinomycetota</taxon>
        <taxon>Actinomycetes</taxon>
        <taxon>Actinomycetales</taxon>
        <taxon>Actinomycetaceae</taxon>
        <taxon>Actinomyces</taxon>
    </lineage>
</organism>
<dbReference type="InterPro" id="IPR000182">
    <property type="entry name" value="GNAT_dom"/>
</dbReference>
<dbReference type="InterPro" id="IPR016181">
    <property type="entry name" value="Acyl_CoA_acyltransferase"/>
</dbReference>
<dbReference type="PANTHER" id="PTHR43420">
    <property type="entry name" value="ACETYLTRANSFERASE"/>
    <property type="match status" value="1"/>
</dbReference>
<dbReference type="Gene3D" id="3.40.630.30">
    <property type="match status" value="1"/>
</dbReference>
<reference evidence="5 6" key="1">
    <citation type="submission" date="2018-12" db="EMBL/GenBank/DDBJ databases">
        <authorList>
            <consortium name="Pathogen Informatics"/>
        </authorList>
    </citation>
    <scope>NUCLEOTIDE SEQUENCE [LARGE SCALE GENOMIC DNA]</scope>
    <source>
        <strain evidence="5 6">NCTC11923</strain>
    </source>
</reference>
<dbReference type="Pfam" id="PF00583">
    <property type="entry name" value="Acetyltransf_1"/>
    <property type="match status" value="1"/>
</dbReference>
<dbReference type="RefSeq" id="WP_026428055.1">
    <property type="nucleotide sequence ID" value="NZ_CBCRWE010000007.1"/>
</dbReference>
<evidence type="ECO:0000259" key="4">
    <source>
        <dbReference type="PROSITE" id="PS51186"/>
    </source>
</evidence>
<protein>
    <submittedName>
        <fullName evidence="5">Ribosomal-protein-alanine N-acetyltransferase</fullName>
    </submittedName>
</protein>
<dbReference type="PANTHER" id="PTHR43420:SF44">
    <property type="entry name" value="ACETYLTRANSFERASE YPEA"/>
    <property type="match status" value="1"/>
</dbReference>
<dbReference type="CDD" id="cd04301">
    <property type="entry name" value="NAT_SF"/>
    <property type="match status" value="1"/>
</dbReference>
<dbReference type="InterPro" id="IPR050680">
    <property type="entry name" value="YpeA/RimI_acetyltransf"/>
</dbReference>
<gene>
    <name evidence="5" type="ORF">NCTC11923_01090</name>
</gene>
<keyword evidence="1 5" id="KW-0808">Transferase</keyword>
<proteinExistence type="predicted"/>
<dbReference type="Proteomes" id="UP000276899">
    <property type="component" value="Chromosome"/>
</dbReference>
<name>A0A3S4WGL5_9ACTO</name>
<dbReference type="SUPFAM" id="SSF55729">
    <property type="entry name" value="Acyl-CoA N-acyltransferases (Nat)"/>
    <property type="match status" value="1"/>
</dbReference>
<dbReference type="EMBL" id="LR134363">
    <property type="protein sequence ID" value="VEG74456.1"/>
    <property type="molecule type" value="Genomic_DNA"/>
</dbReference>
<dbReference type="AlphaFoldDB" id="A0A3S4WGL5"/>
<evidence type="ECO:0000256" key="2">
    <source>
        <dbReference type="ARBA" id="ARBA00023315"/>
    </source>
</evidence>
<evidence type="ECO:0000313" key="5">
    <source>
        <dbReference type="EMBL" id="VEG74456.1"/>
    </source>
</evidence>
<dbReference type="GO" id="GO:0016747">
    <property type="term" value="F:acyltransferase activity, transferring groups other than amino-acyl groups"/>
    <property type="evidence" value="ECO:0007669"/>
    <property type="project" value="InterPro"/>
</dbReference>
<dbReference type="STRING" id="1278298.GCA_000428685_01455"/>
<dbReference type="KEGG" id="asla:NCTC11923_01090"/>
<feature type="region of interest" description="Disordered" evidence="3">
    <location>
        <begin position="59"/>
        <end position="79"/>
    </location>
</feature>
<evidence type="ECO:0000256" key="1">
    <source>
        <dbReference type="ARBA" id="ARBA00022679"/>
    </source>
</evidence>
<evidence type="ECO:0000313" key="6">
    <source>
        <dbReference type="Proteomes" id="UP000276899"/>
    </source>
</evidence>
<feature type="domain" description="N-acetyltransferase" evidence="4">
    <location>
        <begin position="11"/>
        <end position="181"/>
    </location>
</feature>
<feature type="compositionally biased region" description="Acidic residues" evidence="3">
    <location>
        <begin position="61"/>
        <end position="70"/>
    </location>
</feature>
<keyword evidence="2" id="KW-0012">Acyltransferase</keyword>